<dbReference type="Proteomes" id="UP000253744">
    <property type="component" value="Plasmid pDrdI"/>
</dbReference>
<evidence type="ECO:0000313" key="1">
    <source>
        <dbReference type="EMBL" id="AXH00669.1"/>
    </source>
</evidence>
<dbReference type="EMBL" id="CP031163">
    <property type="protein sequence ID" value="AXH00669.1"/>
    <property type="molecule type" value="Genomic_DNA"/>
</dbReference>
<keyword evidence="1" id="KW-0614">Plasmid</keyword>
<gene>
    <name evidence="1" type="ORF">DVJ83_16060</name>
</gene>
<sequence>MQVQVKLDTGVAVYPGVTHPVWAKATDGSIWRGQASLDAATNRILLTFNTVMLQGQPRPVSAYAEAADGAGIGGHVRPSTPNAAQAAVNGLLGAVKSFVDSQAARTTTYTQSGLVTQSERPQNFWLALGGGLASSFTVPQTQAAVVQLGQMKSGETVTLRIDVGTSQ</sequence>
<dbReference type="KEGG" id="dwu:DVJ83_16060"/>
<accession>A0A345ILU6</accession>
<geneLocation type="plasmid" evidence="2">
    <name>pdrdi</name>
</geneLocation>
<protein>
    <submittedName>
        <fullName evidence="1">Uncharacterized protein</fullName>
    </submittedName>
</protein>
<reference evidence="1 2" key="1">
    <citation type="submission" date="2018-07" db="EMBL/GenBank/DDBJ databases">
        <title>Complete Genome and Methylome Analysis of Deinococcus wulumuqiensis NEB 479.</title>
        <authorList>
            <person name="Fomenkov A."/>
            <person name="Luyten Y."/>
            <person name="Vincze T."/>
            <person name="Anton B.P."/>
            <person name="Clark T."/>
            <person name="Roberts R.J."/>
            <person name="Morgan R.D."/>
        </authorList>
    </citation>
    <scope>NUCLEOTIDE SEQUENCE [LARGE SCALE GENOMIC DNA]</scope>
    <source>
        <strain evidence="1 2">NEB 479</strain>
        <plasmid evidence="2">Plasmid pdrdi</plasmid>
    </source>
</reference>
<dbReference type="AlphaFoldDB" id="A0A345ILU6"/>
<proteinExistence type="predicted"/>
<name>A0A345ILU6_9DEIO</name>
<organism evidence="1 2">
    <name type="scientific">Deinococcus wulumuqiensis</name>
    <dbReference type="NCBI Taxonomy" id="980427"/>
    <lineage>
        <taxon>Bacteria</taxon>
        <taxon>Thermotogati</taxon>
        <taxon>Deinococcota</taxon>
        <taxon>Deinococci</taxon>
        <taxon>Deinococcales</taxon>
        <taxon>Deinococcaceae</taxon>
        <taxon>Deinococcus</taxon>
    </lineage>
</organism>
<evidence type="ECO:0000313" key="2">
    <source>
        <dbReference type="Proteomes" id="UP000253744"/>
    </source>
</evidence>